<evidence type="ECO:0000313" key="2">
    <source>
        <dbReference type="EMBL" id="CAL8121548.1"/>
    </source>
</evidence>
<protein>
    <recommendedName>
        <fullName evidence="1">MACPF domain-containing protein</fullName>
    </recommendedName>
</protein>
<comment type="caution">
    <text evidence="2">The sequence shown here is derived from an EMBL/GenBank/DDBJ whole genome shotgun (WGS) entry which is preliminary data.</text>
</comment>
<gene>
    <name evidence="2" type="ORF">ODALV1_LOCUS19437</name>
</gene>
<evidence type="ECO:0000313" key="3">
    <source>
        <dbReference type="Proteomes" id="UP001642540"/>
    </source>
</evidence>
<accession>A0ABP1R6L5</accession>
<feature type="domain" description="MACPF" evidence="1">
    <location>
        <begin position="570"/>
        <end position="942"/>
    </location>
</feature>
<keyword evidence="3" id="KW-1185">Reference proteome</keyword>
<dbReference type="InterPro" id="IPR027417">
    <property type="entry name" value="P-loop_NTPase"/>
</dbReference>
<proteinExistence type="predicted"/>
<dbReference type="InterPro" id="IPR020864">
    <property type="entry name" value="MACPF"/>
</dbReference>
<dbReference type="PROSITE" id="PS51412">
    <property type="entry name" value="MACPF_2"/>
    <property type="match status" value="1"/>
</dbReference>
<evidence type="ECO:0000259" key="1">
    <source>
        <dbReference type="PROSITE" id="PS51412"/>
    </source>
</evidence>
<dbReference type="Proteomes" id="UP001642540">
    <property type="component" value="Unassembled WGS sequence"/>
</dbReference>
<dbReference type="Gene3D" id="3.40.50.300">
    <property type="entry name" value="P-loop containing nucleotide triphosphate hydrolases"/>
    <property type="match status" value="1"/>
</dbReference>
<dbReference type="SMART" id="SM00457">
    <property type="entry name" value="MACPF"/>
    <property type="match status" value="1"/>
</dbReference>
<dbReference type="Pfam" id="PF01926">
    <property type="entry name" value="MMR_HSR1"/>
    <property type="match status" value="1"/>
</dbReference>
<dbReference type="InterPro" id="IPR006073">
    <property type="entry name" value="GTP-bd"/>
</dbReference>
<name>A0ABP1R6L5_9HEXA</name>
<reference evidence="2 3" key="1">
    <citation type="submission" date="2024-08" db="EMBL/GenBank/DDBJ databases">
        <authorList>
            <person name="Cucini C."/>
            <person name="Frati F."/>
        </authorList>
    </citation>
    <scope>NUCLEOTIDE SEQUENCE [LARGE SCALE GENOMIC DNA]</scope>
</reference>
<dbReference type="Pfam" id="PF01823">
    <property type="entry name" value="MACPF"/>
    <property type="match status" value="1"/>
</dbReference>
<sequence length="1107" mass="126011">MSRVKIKPWLFGVQIVVTLLSWISFSYSFQNPYHIRKCGELFSQDGFFGVKLEMVDQEFFLNLADNYQVSNGWNTTSSLRVEPGCSMNVCNESHLNGECESLPAGSYGSFQLSLSIGFPIASANCSGQRKCKCSDVFVKMSSCARAYLQGGCNTCNADYIDLRNASVEIARDFVGKVEAFRLRKGCKLKLYSETDFDGIEEIISNETLEGFQGEFRSFQCECNSSEFVPRVRKPRPSTLPPLVDVPHSVKAIKAMLQNPKYNQHIGLKVAIQSRKKKRSPKNAYILVLGTTGSGKSSTINLLFDNPYITKSGDNISSTSDIIEFRLLVPIDELGLGNTQLRVIDTPGLGDNEGTMHDARFLATLDSFLSTHEELNDLKPNAILVFHRFNDDKFDADDSRYVKMLRGIDSFRERLTDDNFSNVIHVLTHYSSVSGSTKRRPTDRINTFRNAIQRCTTFPRPTIITVAENNWAEELLPGINGYFRLPNNEYYPRNLFEQLEFITKNAEDPIGLAVFRSAFRDSQEFNVTMTPFKLTSIEGDMVQRYHRIFSDTYLEINQTEVSQLLEKAWDNELSEELKKKYTNSLQYLQDALHLRHINSKEDVPKTTTEILKLLAALKRNIAARTLLDKAFGIKPPNFPQNPIAGYCYNLFTDAPLPETPFHMEELHESDIGFMVPNFLTCKLDRNSRENLIFAKDQPSDFWDKLRKIRIEGQRFPAIIKATPKLGYNIKTIAFQNGSSVLSAQRTFKRFQFVLNERPNLKQGFVDSVKALPNFNENDNETVTKWNDFFKTYGTHVVRSIDGGGAIEIQLRNKGSLNKEMNKALLSLVNFLEKIISLVGDIETSNEMNETMLKEGIDHILVFSGGNPQYHMKKFTNLSIEGTVDMISNWQKSLKFNPTLFTSEMELIPISQVVKKIGSSYQQEIQRVATIIYDDTLECISKSRPVKTRITSAKSAPVHVQAVSEQAPTPPPPPREDTTLMTQFFMDTQKRIQRLHEEMMSLMAAEKEQSLRCKQVVKLEQDWEKVKASVVVDICKSKNGNFSQYAVTRLKAADHRKISAKMMLDSMDNEKRKCDSVRMGVLTLQQIRKSSGRHDFMKSICRHHKQKGF</sequence>
<dbReference type="SUPFAM" id="SSF52540">
    <property type="entry name" value="P-loop containing nucleoside triphosphate hydrolases"/>
    <property type="match status" value="1"/>
</dbReference>
<organism evidence="2 3">
    <name type="scientific">Orchesella dallaii</name>
    <dbReference type="NCBI Taxonomy" id="48710"/>
    <lineage>
        <taxon>Eukaryota</taxon>
        <taxon>Metazoa</taxon>
        <taxon>Ecdysozoa</taxon>
        <taxon>Arthropoda</taxon>
        <taxon>Hexapoda</taxon>
        <taxon>Collembola</taxon>
        <taxon>Entomobryomorpha</taxon>
        <taxon>Entomobryoidea</taxon>
        <taxon>Orchesellidae</taxon>
        <taxon>Orchesellinae</taxon>
        <taxon>Orchesella</taxon>
    </lineage>
</organism>
<dbReference type="EMBL" id="CAXLJM020000065">
    <property type="protein sequence ID" value="CAL8121548.1"/>
    <property type="molecule type" value="Genomic_DNA"/>
</dbReference>